<dbReference type="PANTHER" id="PTHR47481:SF7">
    <property type="entry name" value="CCHC-TYPE DOMAIN-CONTAINING PROTEIN"/>
    <property type="match status" value="1"/>
</dbReference>
<sequence length="361" mass="39221">LRGESNWSAWKRDLPMVLEADGASWDIVEGTTPLPPVTDADARSLYNLQNKQARTVIWSMINRELHPIILDKGTGKDAYAALKAKFESTSWARRVALRTALHRVIHDPSKRIDVYIESLKDLRRQLKDMGTEVGDDYFKDILLTNLDHSFAHVRTSLLSQPSGGGEAKLATVIDTLLSSSPSVNFDPETSVSEVLGDQPHVKLEPTEGALYMRSCSGGKAGNGKGVSRPVGAGGGGGGGGNVKGASSSGSGEVKGYFSNGKLWGDMERDGCHHCGGIGHKAAWCVADMPDDVKRWCLNRSAESSHMVSDSSGEQVYVSHVHDSSTSRSHHYSRHHSPPPTSSQSRNRSMSPRTYHLLDSYL</sequence>
<gene>
    <name evidence="2" type="ORF">K435DRAFT_690962</name>
</gene>
<dbReference type="OrthoDB" id="3066634at2759"/>
<keyword evidence="3" id="KW-1185">Reference proteome</keyword>
<organism evidence="2 3">
    <name type="scientific">Dendrothele bispora (strain CBS 962.96)</name>
    <dbReference type="NCBI Taxonomy" id="1314807"/>
    <lineage>
        <taxon>Eukaryota</taxon>
        <taxon>Fungi</taxon>
        <taxon>Dikarya</taxon>
        <taxon>Basidiomycota</taxon>
        <taxon>Agaricomycotina</taxon>
        <taxon>Agaricomycetes</taxon>
        <taxon>Agaricomycetidae</taxon>
        <taxon>Agaricales</taxon>
        <taxon>Agaricales incertae sedis</taxon>
        <taxon>Dendrothele</taxon>
    </lineage>
</organism>
<dbReference type="Pfam" id="PF14223">
    <property type="entry name" value="Retrotran_gag_2"/>
    <property type="match status" value="1"/>
</dbReference>
<evidence type="ECO:0000256" key="1">
    <source>
        <dbReference type="SAM" id="MobiDB-lite"/>
    </source>
</evidence>
<evidence type="ECO:0008006" key="4">
    <source>
        <dbReference type="Google" id="ProtNLM"/>
    </source>
</evidence>
<feature type="region of interest" description="Disordered" evidence="1">
    <location>
        <begin position="307"/>
        <end position="349"/>
    </location>
</feature>
<feature type="region of interest" description="Disordered" evidence="1">
    <location>
        <begin position="222"/>
        <end position="250"/>
    </location>
</feature>
<evidence type="ECO:0000313" key="3">
    <source>
        <dbReference type="Proteomes" id="UP000297245"/>
    </source>
</evidence>
<feature type="non-terminal residue" evidence="2">
    <location>
        <position position="1"/>
    </location>
</feature>
<dbReference type="EMBL" id="ML179712">
    <property type="protein sequence ID" value="THU82722.1"/>
    <property type="molecule type" value="Genomic_DNA"/>
</dbReference>
<evidence type="ECO:0000313" key="2">
    <source>
        <dbReference type="EMBL" id="THU82722.1"/>
    </source>
</evidence>
<name>A0A4S8L2N0_DENBC</name>
<dbReference type="Proteomes" id="UP000297245">
    <property type="component" value="Unassembled WGS sequence"/>
</dbReference>
<dbReference type="AlphaFoldDB" id="A0A4S8L2N0"/>
<protein>
    <recommendedName>
        <fullName evidence="4">CCHC-type domain-containing protein</fullName>
    </recommendedName>
</protein>
<feature type="compositionally biased region" description="Gly residues" evidence="1">
    <location>
        <begin position="231"/>
        <end position="242"/>
    </location>
</feature>
<dbReference type="PANTHER" id="PTHR47481">
    <property type="match status" value="1"/>
</dbReference>
<reference evidence="2 3" key="1">
    <citation type="journal article" date="2019" name="Nat. Ecol. Evol.">
        <title>Megaphylogeny resolves global patterns of mushroom evolution.</title>
        <authorList>
            <person name="Varga T."/>
            <person name="Krizsan K."/>
            <person name="Foldi C."/>
            <person name="Dima B."/>
            <person name="Sanchez-Garcia M."/>
            <person name="Sanchez-Ramirez S."/>
            <person name="Szollosi G.J."/>
            <person name="Szarkandi J.G."/>
            <person name="Papp V."/>
            <person name="Albert L."/>
            <person name="Andreopoulos W."/>
            <person name="Angelini C."/>
            <person name="Antonin V."/>
            <person name="Barry K.W."/>
            <person name="Bougher N.L."/>
            <person name="Buchanan P."/>
            <person name="Buyck B."/>
            <person name="Bense V."/>
            <person name="Catcheside P."/>
            <person name="Chovatia M."/>
            <person name="Cooper J."/>
            <person name="Damon W."/>
            <person name="Desjardin D."/>
            <person name="Finy P."/>
            <person name="Geml J."/>
            <person name="Haridas S."/>
            <person name="Hughes K."/>
            <person name="Justo A."/>
            <person name="Karasinski D."/>
            <person name="Kautmanova I."/>
            <person name="Kiss B."/>
            <person name="Kocsube S."/>
            <person name="Kotiranta H."/>
            <person name="LaButti K.M."/>
            <person name="Lechner B.E."/>
            <person name="Liimatainen K."/>
            <person name="Lipzen A."/>
            <person name="Lukacs Z."/>
            <person name="Mihaltcheva S."/>
            <person name="Morgado L.N."/>
            <person name="Niskanen T."/>
            <person name="Noordeloos M.E."/>
            <person name="Ohm R.A."/>
            <person name="Ortiz-Santana B."/>
            <person name="Ovrebo C."/>
            <person name="Racz N."/>
            <person name="Riley R."/>
            <person name="Savchenko A."/>
            <person name="Shiryaev A."/>
            <person name="Soop K."/>
            <person name="Spirin V."/>
            <person name="Szebenyi C."/>
            <person name="Tomsovsky M."/>
            <person name="Tulloss R.E."/>
            <person name="Uehling J."/>
            <person name="Grigoriev I.V."/>
            <person name="Vagvolgyi C."/>
            <person name="Papp T."/>
            <person name="Martin F.M."/>
            <person name="Miettinen O."/>
            <person name="Hibbett D.S."/>
            <person name="Nagy L.G."/>
        </authorList>
    </citation>
    <scope>NUCLEOTIDE SEQUENCE [LARGE SCALE GENOMIC DNA]</scope>
    <source>
        <strain evidence="2 3">CBS 962.96</strain>
    </source>
</reference>
<feature type="compositionally biased region" description="Basic residues" evidence="1">
    <location>
        <begin position="327"/>
        <end position="336"/>
    </location>
</feature>
<proteinExistence type="predicted"/>
<accession>A0A4S8L2N0</accession>